<sequence>MNYELTTYRQLFDKAIKNTGAAEIDIEYLGSEITQESQRILNTLLVTTAQMEPSKIQQYIQQHQLAIHIILEETDTAKLKKNVDKMEESKHIIETFESSSEILLYEFQKYFPAYFNHQSMLPPALLRSAKAQIQQKSSQLLNVFTSRKKPNQPMNGLEEILSGIFNSHKSMNYTQKAYMEFFLDTLSEVLEKIEAGIELLEIILAIISLNYNHPLFYDFCCRYFRSEVDRCEELSSQVTTLNFIKKSISQTSPLTGGTYNPALPEIQVSLLKFITSELDYLNSMDGIGAHLYQHGLLDEHYKVTLTVKQLAIFIHLQVEANIIIAPSPKLLHEYIAKHYRTNETDRISAKSFKNAYYSASTEDLEKVIDKIVTMLSLAQEKL</sequence>
<dbReference type="RefSeq" id="WP_113947150.1">
    <property type="nucleotide sequence ID" value="NZ_QNQU01000001.1"/>
</dbReference>
<comment type="caution">
    <text evidence="1">The sequence shown here is derived from an EMBL/GenBank/DDBJ whole genome shotgun (WGS) entry which is preliminary data.</text>
</comment>
<gene>
    <name evidence="1" type="ORF">DRW42_02090</name>
</gene>
<organism evidence="1 2">
    <name type="scientific">Pedobacter miscanthi</name>
    <dbReference type="NCBI Taxonomy" id="2259170"/>
    <lineage>
        <taxon>Bacteria</taxon>
        <taxon>Pseudomonadati</taxon>
        <taxon>Bacteroidota</taxon>
        <taxon>Sphingobacteriia</taxon>
        <taxon>Sphingobacteriales</taxon>
        <taxon>Sphingobacteriaceae</taxon>
        <taxon>Pedobacter</taxon>
    </lineage>
</organism>
<proteinExistence type="predicted"/>
<reference evidence="1 2" key="1">
    <citation type="submission" date="2018-07" db="EMBL/GenBank/DDBJ databases">
        <title>A draft genome of a endophytic bacteria, a new species of Pedobacter.</title>
        <authorList>
            <person name="Zhang Z.D."/>
            <person name="Chen Z.J."/>
        </authorList>
    </citation>
    <scope>NUCLEOTIDE SEQUENCE [LARGE SCALE GENOMIC DNA]</scope>
    <source>
        <strain evidence="1 2">RS10</strain>
    </source>
</reference>
<accession>A0A366LDY1</accession>
<name>A0A366LDY1_9SPHI</name>
<keyword evidence="2" id="KW-1185">Reference proteome</keyword>
<protein>
    <submittedName>
        <fullName evidence="1">Uncharacterized protein</fullName>
    </submittedName>
</protein>
<dbReference type="AlphaFoldDB" id="A0A366LDY1"/>
<dbReference type="Proteomes" id="UP000252081">
    <property type="component" value="Unassembled WGS sequence"/>
</dbReference>
<dbReference type="EMBL" id="QNQU01000001">
    <property type="protein sequence ID" value="RBQ12071.1"/>
    <property type="molecule type" value="Genomic_DNA"/>
</dbReference>
<dbReference type="OrthoDB" id="751634at2"/>
<evidence type="ECO:0000313" key="2">
    <source>
        <dbReference type="Proteomes" id="UP000252081"/>
    </source>
</evidence>
<evidence type="ECO:0000313" key="1">
    <source>
        <dbReference type="EMBL" id="RBQ12071.1"/>
    </source>
</evidence>